<dbReference type="HOGENOM" id="CLU_2712919_0_0_2"/>
<dbReference type="STRING" id="579137.Metvu_0692"/>
<sequence length="72" mass="8885">MVKKLLKIDVIWLFTGIILAIIEVTLNQNYHAYNEYLPWEIYMLRLMIIYMLIDKIADDNEKIFEWKFKSKW</sequence>
<keyword evidence="1" id="KW-1133">Transmembrane helix</keyword>
<evidence type="ECO:0000313" key="2">
    <source>
        <dbReference type="EMBL" id="ACX72550.1"/>
    </source>
</evidence>
<reference evidence="2" key="1">
    <citation type="submission" date="2009-10" db="EMBL/GenBank/DDBJ databases">
        <title>Complete sequence of chromosome of Methanocaldococcus vulcanius M7.</title>
        <authorList>
            <consortium name="US DOE Joint Genome Institute"/>
            <person name="Lucas S."/>
            <person name="Copeland A."/>
            <person name="Lapidus A."/>
            <person name="Glavina del Rio T."/>
            <person name="Dalin E."/>
            <person name="Tice H."/>
            <person name="Bruce D."/>
            <person name="Goodwin L."/>
            <person name="Pitluck S."/>
            <person name="Lcollab F.I."/>
            <person name="Brettin T."/>
            <person name="Detter J.C."/>
            <person name="Han C."/>
            <person name="Tapia R."/>
            <person name="Kuske C.R."/>
            <person name="Schmutz J."/>
            <person name="Larimer F."/>
            <person name="Land M."/>
            <person name="Hauser L."/>
            <person name="Kyrpides N."/>
            <person name="Ovchinikova G."/>
            <person name="Sieprawska-Lupa M."/>
            <person name="Whitman W.B."/>
            <person name="Woyke T."/>
        </authorList>
    </citation>
    <scope>NUCLEOTIDE SEQUENCE [LARGE SCALE GENOMIC DNA]</scope>
    <source>
        <strain evidence="2">M7</strain>
    </source>
</reference>
<protein>
    <submittedName>
        <fullName evidence="2">Uncharacterized protein</fullName>
    </submittedName>
</protein>
<accession>C9RG48</accession>
<feature type="transmembrane region" description="Helical" evidence="1">
    <location>
        <begin position="12"/>
        <end position="30"/>
    </location>
</feature>
<gene>
    <name evidence="2" type="ordered locus">Metvu_0692</name>
</gene>
<keyword evidence="3" id="KW-1185">Reference proteome</keyword>
<dbReference type="EMBL" id="CP001787">
    <property type="protein sequence ID" value="ACX72550.1"/>
    <property type="molecule type" value="Genomic_DNA"/>
</dbReference>
<dbReference type="AlphaFoldDB" id="C9RG48"/>
<dbReference type="KEGG" id="mvu:Metvu_0692"/>
<keyword evidence="1" id="KW-0472">Membrane</keyword>
<name>C9RG48_METVM</name>
<dbReference type="RefSeq" id="WP_015732770.1">
    <property type="nucleotide sequence ID" value="NC_013407.1"/>
</dbReference>
<evidence type="ECO:0000256" key="1">
    <source>
        <dbReference type="SAM" id="Phobius"/>
    </source>
</evidence>
<dbReference type="eggNOG" id="ENOG502N59I">
    <property type="taxonomic scope" value="Archaea"/>
</dbReference>
<evidence type="ECO:0000313" key="3">
    <source>
        <dbReference type="Proteomes" id="UP000002063"/>
    </source>
</evidence>
<proteinExistence type="predicted"/>
<dbReference type="Proteomes" id="UP000002063">
    <property type="component" value="Chromosome"/>
</dbReference>
<dbReference type="GeneID" id="8513029"/>
<organism evidence="2 3">
    <name type="scientific">Methanocaldococcus vulcanius (strain ATCC 700851 / DSM 12094 / M7)</name>
    <name type="common">Methanococcus vulcanius</name>
    <dbReference type="NCBI Taxonomy" id="579137"/>
    <lineage>
        <taxon>Archaea</taxon>
        <taxon>Methanobacteriati</taxon>
        <taxon>Methanobacteriota</taxon>
        <taxon>Methanomada group</taxon>
        <taxon>Methanococci</taxon>
        <taxon>Methanococcales</taxon>
        <taxon>Methanocaldococcaceae</taxon>
        <taxon>Methanocaldococcus</taxon>
    </lineage>
</organism>
<keyword evidence="1" id="KW-0812">Transmembrane</keyword>